<organism evidence="4 5">
    <name type="scientific">Stylosanthes scabra</name>
    <dbReference type="NCBI Taxonomy" id="79078"/>
    <lineage>
        <taxon>Eukaryota</taxon>
        <taxon>Viridiplantae</taxon>
        <taxon>Streptophyta</taxon>
        <taxon>Embryophyta</taxon>
        <taxon>Tracheophyta</taxon>
        <taxon>Spermatophyta</taxon>
        <taxon>Magnoliopsida</taxon>
        <taxon>eudicotyledons</taxon>
        <taxon>Gunneridae</taxon>
        <taxon>Pentapetalae</taxon>
        <taxon>rosids</taxon>
        <taxon>fabids</taxon>
        <taxon>Fabales</taxon>
        <taxon>Fabaceae</taxon>
        <taxon>Papilionoideae</taxon>
        <taxon>50 kb inversion clade</taxon>
        <taxon>dalbergioids sensu lato</taxon>
        <taxon>Dalbergieae</taxon>
        <taxon>Pterocarpus clade</taxon>
        <taxon>Stylosanthes</taxon>
    </lineage>
</organism>
<keyword evidence="2" id="KW-0611">Plant defense</keyword>
<reference evidence="4 5" key="1">
    <citation type="journal article" date="2023" name="Plants (Basel)">
        <title>Bridging the Gap: Combining Genomics and Transcriptomics Approaches to Understand Stylosanthes scabra, an Orphan Legume from the Brazilian Caatinga.</title>
        <authorList>
            <person name="Ferreira-Neto J.R.C."/>
            <person name="da Silva M.D."/>
            <person name="Binneck E."/>
            <person name="de Melo N.F."/>
            <person name="da Silva R.H."/>
            <person name="de Melo A.L.T.M."/>
            <person name="Pandolfi V."/>
            <person name="Bustamante F.O."/>
            <person name="Brasileiro-Vidal A.C."/>
            <person name="Benko-Iseppon A.M."/>
        </authorList>
    </citation>
    <scope>NUCLEOTIDE SEQUENCE [LARGE SCALE GENOMIC DNA]</scope>
    <source>
        <tissue evidence="4">Leaves</tissue>
    </source>
</reference>
<dbReference type="EMBL" id="JASCZI010001119">
    <property type="protein sequence ID" value="MED6114335.1"/>
    <property type="molecule type" value="Genomic_DNA"/>
</dbReference>
<evidence type="ECO:0000256" key="2">
    <source>
        <dbReference type="ARBA" id="ARBA00022821"/>
    </source>
</evidence>
<evidence type="ECO:0000313" key="4">
    <source>
        <dbReference type="EMBL" id="MED6114335.1"/>
    </source>
</evidence>
<dbReference type="PANTHER" id="PTHR36766:SF42">
    <property type="entry name" value="NB-ARC DOMAIN DISEASE RESISTANCE PROTEIN"/>
    <property type="match status" value="1"/>
</dbReference>
<proteinExistence type="predicted"/>
<evidence type="ECO:0000259" key="3">
    <source>
        <dbReference type="Pfam" id="PF23598"/>
    </source>
</evidence>
<protein>
    <recommendedName>
        <fullName evidence="3">Disease resistance R13L4/SHOC-2-like LRR domain-containing protein</fullName>
    </recommendedName>
</protein>
<dbReference type="PANTHER" id="PTHR36766">
    <property type="entry name" value="PLANT BROAD-SPECTRUM MILDEW RESISTANCE PROTEIN RPW8"/>
    <property type="match status" value="1"/>
</dbReference>
<comment type="caution">
    <text evidence="4">The sequence shown here is derived from an EMBL/GenBank/DDBJ whole genome shotgun (WGS) entry which is preliminary data.</text>
</comment>
<gene>
    <name evidence="4" type="ORF">PIB30_079264</name>
</gene>
<feature type="domain" description="Disease resistance R13L4/SHOC-2-like LRR" evidence="3">
    <location>
        <begin position="88"/>
        <end position="215"/>
    </location>
</feature>
<dbReference type="SUPFAM" id="SSF52047">
    <property type="entry name" value="RNI-like"/>
    <property type="match status" value="1"/>
</dbReference>
<sequence>MEGVKHIDDDSYEGFKEKAFKSLKKLRLHELPKLISFLKDEEAEMLPNLLDLSISFVPEFKLPRLPSVKNLEIQGMASFLAEIVHNVDHVETLEIGYCDELESFSDNVLQGLSSLRTLSIHNCKNFKSLSDGVRHLTNLQCLDISYCPELVALPSNMNVLTALCHVTIFGGGDHNGVLPEGLQGIPSLQTLSLYNIDSLPEWLGGMTSLQELRHLLLS</sequence>
<keyword evidence="5" id="KW-1185">Reference proteome</keyword>
<evidence type="ECO:0000256" key="1">
    <source>
        <dbReference type="ARBA" id="ARBA00022737"/>
    </source>
</evidence>
<accession>A0ABU6QRQ8</accession>
<dbReference type="InterPro" id="IPR055414">
    <property type="entry name" value="LRR_R13L4/SHOC2-like"/>
</dbReference>
<dbReference type="InterPro" id="IPR032675">
    <property type="entry name" value="LRR_dom_sf"/>
</dbReference>
<dbReference type="Proteomes" id="UP001341840">
    <property type="component" value="Unassembled WGS sequence"/>
</dbReference>
<dbReference type="Pfam" id="PF23598">
    <property type="entry name" value="LRR_14"/>
    <property type="match status" value="1"/>
</dbReference>
<evidence type="ECO:0000313" key="5">
    <source>
        <dbReference type="Proteomes" id="UP001341840"/>
    </source>
</evidence>
<name>A0ABU6QRQ8_9FABA</name>
<dbReference type="Gene3D" id="3.80.10.10">
    <property type="entry name" value="Ribonuclease Inhibitor"/>
    <property type="match status" value="2"/>
</dbReference>
<keyword evidence="1" id="KW-0677">Repeat</keyword>